<proteinExistence type="predicted"/>
<dbReference type="RefSeq" id="XP_024743857.1">
    <property type="nucleotide sequence ID" value="XM_024878897.1"/>
</dbReference>
<dbReference type="AlphaFoldDB" id="A0A2J6TVA2"/>
<sequence>MAQPRGGVGANTRHGIKTPASPRATTARVDNAEHLEVEAGAVGGALLQVPAVRLHGQSEAVGVAVEGGAAQAGARLDAGAVVRVEIATRARVAADIASVGIRVDVLDYLYCHSGCWRCRYAGGEYPSRSKLRSTLQRWSRHLRTSAPPWGRR</sequence>
<name>A0A2J6TVA2_9HELO</name>
<dbReference type="GeneID" id="36586974"/>
<keyword evidence="3" id="KW-1185">Reference proteome</keyword>
<dbReference type="EMBL" id="KZ613740">
    <property type="protein sequence ID" value="PMD66953.1"/>
    <property type="molecule type" value="Genomic_DNA"/>
</dbReference>
<protein>
    <submittedName>
        <fullName evidence="2">Uncharacterized protein</fullName>
    </submittedName>
</protein>
<accession>A0A2J6TVA2</accession>
<organism evidence="2 3">
    <name type="scientific">Hyaloscypha bicolor E</name>
    <dbReference type="NCBI Taxonomy" id="1095630"/>
    <lineage>
        <taxon>Eukaryota</taxon>
        <taxon>Fungi</taxon>
        <taxon>Dikarya</taxon>
        <taxon>Ascomycota</taxon>
        <taxon>Pezizomycotina</taxon>
        <taxon>Leotiomycetes</taxon>
        <taxon>Helotiales</taxon>
        <taxon>Hyaloscyphaceae</taxon>
        <taxon>Hyaloscypha</taxon>
        <taxon>Hyaloscypha bicolor</taxon>
    </lineage>
</organism>
<feature type="region of interest" description="Disordered" evidence="1">
    <location>
        <begin position="1"/>
        <end position="24"/>
    </location>
</feature>
<gene>
    <name evidence="2" type="ORF">K444DRAFT_605920</name>
</gene>
<evidence type="ECO:0000313" key="3">
    <source>
        <dbReference type="Proteomes" id="UP000235371"/>
    </source>
</evidence>
<evidence type="ECO:0000313" key="2">
    <source>
        <dbReference type="EMBL" id="PMD66953.1"/>
    </source>
</evidence>
<evidence type="ECO:0000256" key="1">
    <source>
        <dbReference type="SAM" id="MobiDB-lite"/>
    </source>
</evidence>
<dbReference type="InParanoid" id="A0A2J6TVA2"/>
<reference evidence="2 3" key="1">
    <citation type="submission" date="2016-04" db="EMBL/GenBank/DDBJ databases">
        <title>A degradative enzymes factory behind the ericoid mycorrhizal symbiosis.</title>
        <authorList>
            <consortium name="DOE Joint Genome Institute"/>
            <person name="Martino E."/>
            <person name="Morin E."/>
            <person name="Grelet G."/>
            <person name="Kuo A."/>
            <person name="Kohler A."/>
            <person name="Daghino S."/>
            <person name="Barry K."/>
            <person name="Choi C."/>
            <person name="Cichocki N."/>
            <person name="Clum A."/>
            <person name="Copeland A."/>
            <person name="Hainaut M."/>
            <person name="Haridas S."/>
            <person name="Labutti K."/>
            <person name="Lindquist E."/>
            <person name="Lipzen A."/>
            <person name="Khouja H.-R."/>
            <person name="Murat C."/>
            <person name="Ohm R."/>
            <person name="Olson A."/>
            <person name="Spatafora J."/>
            <person name="Veneault-Fourrey C."/>
            <person name="Henrissat B."/>
            <person name="Grigoriev I."/>
            <person name="Martin F."/>
            <person name="Perotto S."/>
        </authorList>
    </citation>
    <scope>NUCLEOTIDE SEQUENCE [LARGE SCALE GENOMIC DNA]</scope>
    <source>
        <strain evidence="2 3">E</strain>
    </source>
</reference>
<dbReference type="Proteomes" id="UP000235371">
    <property type="component" value="Unassembled WGS sequence"/>
</dbReference>